<dbReference type="PANTHER" id="PTHR10438">
    <property type="entry name" value="THIOREDOXIN"/>
    <property type="match status" value="1"/>
</dbReference>
<dbReference type="Proteomes" id="UP000626092">
    <property type="component" value="Unassembled WGS sequence"/>
</dbReference>
<feature type="domain" description="Thioredoxin" evidence="1">
    <location>
        <begin position="37"/>
        <end position="141"/>
    </location>
</feature>
<dbReference type="InterPro" id="IPR036249">
    <property type="entry name" value="Thioredoxin-like_sf"/>
</dbReference>
<dbReference type="InterPro" id="IPR017937">
    <property type="entry name" value="Thioredoxin_CS"/>
</dbReference>
<evidence type="ECO:0000313" key="3">
    <source>
        <dbReference type="Proteomes" id="UP000626092"/>
    </source>
</evidence>
<dbReference type="AlphaFoldDB" id="A0A834GPN4"/>
<protein>
    <recommendedName>
        <fullName evidence="1">Thioredoxin domain-containing protein</fullName>
    </recommendedName>
</protein>
<dbReference type="OrthoDB" id="10263751at2759"/>
<dbReference type="InterPro" id="IPR050620">
    <property type="entry name" value="Thioredoxin_H-type-like"/>
</dbReference>
<comment type="caution">
    <text evidence="2">The sequence shown here is derived from an EMBL/GenBank/DDBJ whole genome shotgun (WGS) entry which is preliminary data.</text>
</comment>
<evidence type="ECO:0000259" key="1">
    <source>
        <dbReference type="PROSITE" id="PS51352"/>
    </source>
</evidence>
<dbReference type="Pfam" id="PF00085">
    <property type="entry name" value="Thioredoxin"/>
    <property type="match status" value="1"/>
</dbReference>
<dbReference type="SUPFAM" id="SSF52833">
    <property type="entry name" value="Thioredoxin-like"/>
    <property type="match status" value="1"/>
</dbReference>
<dbReference type="InterPro" id="IPR013766">
    <property type="entry name" value="Thioredoxin_domain"/>
</dbReference>
<evidence type="ECO:0000313" key="2">
    <source>
        <dbReference type="EMBL" id="KAF7138908.1"/>
    </source>
</evidence>
<dbReference type="EMBL" id="WJXA01000007">
    <property type="protein sequence ID" value="KAF7138908.1"/>
    <property type="molecule type" value="Genomic_DNA"/>
</dbReference>
<dbReference type="PRINTS" id="PR00421">
    <property type="entry name" value="THIOREDOXIN"/>
</dbReference>
<keyword evidence="3" id="KW-1185">Reference proteome</keyword>
<name>A0A834GPN4_RHOSS</name>
<dbReference type="PROSITE" id="PS51352">
    <property type="entry name" value="THIOREDOXIN_2"/>
    <property type="match status" value="1"/>
</dbReference>
<sequence>MDSAGGEVISCHTVAAWEEVLQKANESKKLVQELVVVLVLVLVPAGRATRFSYGPSEVVVDFTASWCGPCRFIAPILAEMARKMPDVMFVKIDVDELKSVAKDWAVEAMPTFVFLKEGNIMDRVVGAKKDELQMAVAKHAAPAAVTATATATA</sequence>
<dbReference type="PROSITE" id="PS00194">
    <property type="entry name" value="THIOREDOXIN_1"/>
    <property type="match status" value="1"/>
</dbReference>
<dbReference type="CDD" id="cd02947">
    <property type="entry name" value="TRX_family"/>
    <property type="match status" value="1"/>
</dbReference>
<reference evidence="2" key="1">
    <citation type="submission" date="2019-11" db="EMBL/GenBank/DDBJ databases">
        <authorList>
            <person name="Liu Y."/>
            <person name="Hou J."/>
            <person name="Li T.-Q."/>
            <person name="Guan C.-H."/>
            <person name="Wu X."/>
            <person name="Wu H.-Z."/>
            <person name="Ling F."/>
            <person name="Zhang R."/>
            <person name="Shi X.-G."/>
            <person name="Ren J.-P."/>
            <person name="Chen E.-F."/>
            <person name="Sun J.-M."/>
        </authorList>
    </citation>
    <scope>NUCLEOTIDE SEQUENCE</scope>
    <source>
        <strain evidence="2">Adult_tree_wgs_1</strain>
        <tissue evidence="2">Leaves</tissue>
    </source>
</reference>
<gene>
    <name evidence="2" type="ORF">RHSIM_Rhsim07G0243800</name>
</gene>
<proteinExistence type="predicted"/>
<dbReference type="Gene3D" id="3.40.30.10">
    <property type="entry name" value="Glutaredoxin"/>
    <property type="match status" value="1"/>
</dbReference>
<accession>A0A834GPN4</accession>
<dbReference type="PANTHER" id="PTHR10438:SF425">
    <property type="entry name" value="THIOREDOXIN H1"/>
    <property type="match status" value="1"/>
</dbReference>
<organism evidence="2 3">
    <name type="scientific">Rhododendron simsii</name>
    <name type="common">Sims's rhododendron</name>
    <dbReference type="NCBI Taxonomy" id="118357"/>
    <lineage>
        <taxon>Eukaryota</taxon>
        <taxon>Viridiplantae</taxon>
        <taxon>Streptophyta</taxon>
        <taxon>Embryophyta</taxon>
        <taxon>Tracheophyta</taxon>
        <taxon>Spermatophyta</taxon>
        <taxon>Magnoliopsida</taxon>
        <taxon>eudicotyledons</taxon>
        <taxon>Gunneridae</taxon>
        <taxon>Pentapetalae</taxon>
        <taxon>asterids</taxon>
        <taxon>Ericales</taxon>
        <taxon>Ericaceae</taxon>
        <taxon>Ericoideae</taxon>
        <taxon>Rhodoreae</taxon>
        <taxon>Rhododendron</taxon>
    </lineage>
</organism>